<dbReference type="InterPro" id="IPR036400">
    <property type="entry name" value="Cyt_B5-like_heme/steroid_sf"/>
</dbReference>
<evidence type="ECO:0000256" key="1">
    <source>
        <dbReference type="ARBA" id="ARBA00004370"/>
    </source>
</evidence>
<dbReference type="PANTHER" id="PTHR19359">
    <property type="entry name" value="CYTOCHROME B5"/>
    <property type="match status" value="1"/>
</dbReference>
<proteinExistence type="inferred from homology"/>
<keyword evidence="3" id="KW-0812">Transmembrane</keyword>
<evidence type="ECO:0000259" key="9">
    <source>
        <dbReference type="PROSITE" id="PS50255"/>
    </source>
</evidence>
<dbReference type="InterPro" id="IPR001199">
    <property type="entry name" value="Cyt_B5-like_heme/steroid-bd"/>
</dbReference>
<dbReference type="GO" id="GO:0016020">
    <property type="term" value="C:membrane"/>
    <property type="evidence" value="ECO:0007669"/>
    <property type="project" value="UniProtKB-SubCell"/>
</dbReference>
<keyword evidence="2 8" id="KW-0349">Heme</keyword>
<organism evidence="10 11">
    <name type="scientific">Ditylenchus dipsaci</name>
    <dbReference type="NCBI Taxonomy" id="166011"/>
    <lineage>
        <taxon>Eukaryota</taxon>
        <taxon>Metazoa</taxon>
        <taxon>Ecdysozoa</taxon>
        <taxon>Nematoda</taxon>
        <taxon>Chromadorea</taxon>
        <taxon>Rhabditida</taxon>
        <taxon>Tylenchina</taxon>
        <taxon>Tylenchomorpha</taxon>
        <taxon>Sphaerularioidea</taxon>
        <taxon>Anguinidae</taxon>
        <taxon>Anguininae</taxon>
        <taxon>Ditylenchus</taxon>
    </lineage>
</organism>
<reference evidence="11" key="1">
    <citation type="submission" date="2022-11" db="UniProtKB">
        <authorList>
            <consortium name="WormBaseParasite"/>
        </authorList>
    </citation>
    <scope>IDENTIFICATION</scope>
</reference>
<dbReference type="PROSITE" id="PS00191">
    <property type="entry name" value="CYTOCHROME_B5_1"/>
    <property type="match status" value="1"/>
</dbReference>
<dbReference type="GO" id="GO:0046872">
    <property type="term" value="F:metal ion binding"/>
    <property type="evidence" value="ECO:0007669"/>
    <property type="project" value="UniProtKB-UniRule"/>
</dbReference>
<dbReference type="FunFam" id="3.10.120.10:FF:000002">
    <property type="entry name" value="Cytochrome b5 type B"/>
    <property type="match status" value="1"/>
</dbReference>
<dbReference type="InterPro" id="IPR050668">
    <property type="entry name" value="Cytochrome_b5"/>
</dbReference>
<dbReference type="PROSITE" id="PS50255">
    <property type="entry name" value="CYTOCHROME_B5_2"/>
    <property type="match status" value="1"/>
</dbReference>
<evidence type="ECO:0000256" key="4">
    <source>
        <dbReference type="ARBA" id="ARBA00022723"/>
    </source>
</evidence>
<keyword evidence="10" id="KW-1185">Reference proteome</keyword>
<evidence type="ECO:0000256" key="3">
    <source>
        <dbReference type="ARBA" id="ARBA00022692"/>
    </source>
</evidence>
<dbReference type="SUPFAM" id="SSF55856">
    <property type="entry name" value="Cytochrome b5-like heme/steroid binding domain"/>
    <property type="match status" value="1"/>
</dbReference>
<evidence type="ECO:0000256" key="6">
    <source>
        <dbReference type="ARBA" id="ARBA00023136"/>
    </source>
</evidence>
<dbReference type="Gene3D" id="3.10.120.10">
    <property type="entry name" value="Cytochrome b5-like heme/steroid binding domain"/>
    <property type="match status" value="1"/>
</dbReference>
<name>A0A915DF74_9BILA</name>
<keyword evidence="4 8" id="KW-0479">Metal-binding</keyword>
<keyword evidence="5 8" id="KW-0408">Iron</keyword>
<feature type="domain" description="Cytochrome b5 heme-binding" evidence="9">
    <location>
        <begin position="15"/>
        <end position="91"/>
    </location>
</feature>
<evidence type="ECO:0000256" key="2">
    <source>
        <dbReference type="ARBA" id="ARBA00022617"/>
    </source>
</evidence>
<keyword evidence="6" id="KW-0472">Membrane</keyword>
<dbReference type="SMART" id="SM01117">
    <property type="entry name" value="Cyt-b5"/>
    <property type="match status" value="1"/>
</dbReference>
<comment type="similarity">
    <text evidence="7 8">Belongs to the cytochrome b5 family.</text>
</comment>
<evidence type="ECO:0000313" key="10">
    <source>
        <dbReference type="Proteomes" id="UP000887574"/>
    </source>
</evidence>
<dbReference type="WBParaSite" id="jg18931">
    <property type="protein sequence ID" value="jg18931"/>
    <property type="gene ID" value="jg18931"/>
</dbReference>
<dbReference type="InterPro" id="IPR018506">
    <property type="entry name" value="Cyt_B5_heme-BS"/>
</dbReference>
<dbReference type="Proteomes" id="UP000887574">
    <property type="component" value="Unplaced"/>
</dbReference>
<dbReference type="AlphaFoldDB" id="A0A915DF74"/>
<evidence type="ECO:0000256" key="7">
    <source>
        <dbReference type="ARBA" id="ARBA00038168"/>
    </source>
</evidence>
<comment type="subcellular location">
    <subcellularLocation>
        <location evidence="1">Membrane</location>
    </subcellularLocation>
</comment>
<evidence type="ECO:0000256" key="5">
    <source>
        <dbReference type="ARBA" id="ARBA00023004"/>
    </source>
</evidence>
<evidence type="ECO:0000256" key="8">
    <source>
        <dbReference type="RuleBase" id="RU362121"/>
    </source>
</evidence>
<accession>A0A915DF74</accession>
<sequence length="149" mass="16479">MMALGLSLKMVESELAIYSAEEVAQHNEQQSAWIILDDHVYDITKFLHEHPGGEEVLLHQSGQDATESFNDVGHSADARAMAKDYLIGKLSNVAPKIEQQILSTSGNANQNSWKEILLSPTWTNFVIPVCISLGVFAAYKVVQRVLARV</sequence>
<dbReference type="GO" id="GO:0020037">
    <property type="term" value="F:heme binding"/>
    <property type="evidence" value="ECO:0007669"/>
    <property type="project" value="UniProtKB-UniRule"/>
</dbReference>
<dbReference type="Pfam" id="PF00173">
    <property type="entry name" value="Cyt-b5"/>
    <property type="match status" value="1"/>
</dbReference>
<dbReference type="PRINTS" id="PR00363">
    <property type="entry name" value="CYTOCHROMEB5"/>
</dbReference>
<evidence type="ECO:0000313" key="11">
    <source>
        <dbReference type="WBParaSite" id="jg18931"/>
    </source>
</evidence>
<protein>
    <submittedName>
        <fullName evidence="11">Cytochrome b5 heme-binding domain-containing protein</fullName>
    </submittedName>
</protein>